<reference evidence="2" key="1">
    <citation type="submission" date="2016-05" db="EMBL/GenBank/DDBJ databases">
        <authorList>
            <person name="Lavstsen T."/>
            <person name="Jespersen J.S."/>
        </authorList>
    </citation>
    <scope>NUCLEOTIDE SEQUENCE</scope>
    <source>
        <tissue evidence="2">Brain</tissue>
    </source>
</reference>
<reference evidence="2" key="2">
    <citation type="submission" date="2016-06" db="EMBL/GenBank/DDBJ databases">
        <title>The genome of a short-lived fish provides insights into sex chromosome evolution and the genetic control of aging.</title>
        <authorList>
            <person name="Reichwald K."/>
            <person name="Felder M."/>
            <person name="Petzold A."/>
            <person name="Koch P."/>
            <person name="Groth M."/>
            <person name="Platzer M."/>
        </authorList>
    </citation>
    <scope>NUCLEOTIDE SEQUENCE</scope>
    <source>
        <tissue evidence="2">Brain</tissue>
    </source>
</reference>
<name>A0A1A8SDS7_9TELE</name>
<feature type="non-terminal residue" evidence="2">
    <location>
        <position position="1"/>
    </location>
</feature>
<sequence>KLLIVYCCTLWNYCQSVPKKELKSVILKHRVALDILEGRGDFADVCGDVVLSVGPGLLPSGGRSSYGDPAENAGSTSCPPKTLPRFDPDPLSVSGSSGDARLKVRLARLQMEKQEWETVRKADFD</sequence>
<evidence type="ECO:0000313" key="2">
    <source>
        <dbReference type="EMBL" id="SBS15700.1"/>
    </source>
</evidence>
<gene>
    <name evidence="2" type="primary">Nfu_g_1_000022</name>
</gene>
<feature type="compositionally biased region" description="Low complexity" evidence="1">
    <location>
        <begin position="56"/>
        <end position="65"/>
    </location>
</feature>
<dbReference type="EMBL" id="HAEI01013231">
    <property type="protein sequence ID" value="SBS15700.1"/>
    <property type="molecule type" value="Transcribed_RNA"/>
</dbReference>
<proteinExistence type="predicted"/>
<dbReference type="AlphaFoldDB" id="A0A1A8SDS7"/>
<feature type="non-terminal residue" evidence="2">
    <location>
        <position position="125"/>
    </location>
</feature>
<accession>A0A1A8SDS7</accession>
<feature type="region of interest" description="Disordered" evidence="1">
    <location>
        <begin position="56"/>
        <end position="97"/>
    </location>
</feature>
<evidence type="ECO:0000256" key="1">
    <source>
        <dbReference type="SAM" id="MobiDB-lite"/>
    </source>
</evidence>
<protein>
    <submittedName>
        <fullName evidence="2">Uncharacterized protein</fullName>
    </submittedName>
</protein>
<organism evidence="2">
    <name type="scientific">Nothobranchius rachovii</name>
    <name type="common">bluefin notho</name>
    <dbReference type="NCBI Taxonomy" id="451742"/>
    <lineage>
        <taxon>Eukaryota</taxon>
        <taxon>Metazoa</taxon>
        <taxon>Chordata</taxon>
        <taxon>Craniata</taxon>
        <taxon>Vertebrata</taxon>
        <taxon>Euteleostomi</taxon>
        <taxon>Actinopterygii</taxon>
        <taxon>Neopterygii</taxon>
        <taxon>Teleostei</taxon>
        <taxon>Neoteleostei</taxon>
        <taxon>Acanthomorphata</taxon>
        <taxon>Ovalentaria</taxon>
        <taxon>Atherinomorphae</taxon>
        <taxon>Cyprinodontiformes</taxon>
        <taxon>Nothobranchiidae</taxon>
        <taxon>Nothobranchius</taxon>
    </lineage>
</organism>